<proteinExistence type="predicted"/>
<evidence type="ECO:0000256" key="3">
    <source>
        <dbReference type="ARBA" id="ARBA00022692"/>
    </source>
</evidence>
<dbReference type="Gene3D" id="3.40.1710.10">
    <property type="entry name" value="abc type-2 transporter like domain"/>
    <property type="match status" value="1"/>
</dbReference>
<keyword evidence="5 6" id="KW-0472">Membrane</keyword>
<reference evidence="8" key="2">
    <citation type="submission" date="2008-07" db="EMBL/GenBank/DDBJ databases">
        <authorList>
            <consortium name="Broad Institute Genome Sequencing Platform"/>
            <person name="Colwell R."/>
            <person name="Grim C.J."/>
            <person name="Young S."/>
            <person name="Jaffe D."/>
            <person name="Gnerre S."/>
            <person name="Berlin A."/>
            <person name="Heiman D."/>
            <person name="Hepburn T."/>
            <person name="Shea T."/>
            <person name="Sykes S."/>
            <person name="Alvarado L."/>
            <person name="Kodira C."/>
            <person name="Heidelberg J."/>
            <person name="Lander E."/>
            <person name="Galagan J."/>
            <person name="Nusbaum C."/>
            <person name="Birren B."/>
        </authorList>
    </citation>
    <scope>NUCLEOTIDE SEQUENCE [LARGE SCALE GENOMIC DNA]</scope>
    <source>
        <strain evidence="8">MO10</strain>
    </source>
</reference>
<feature type="transmembrane region" description="Helical" evidence="6">
    <location>
        <begin position="208"/>
        <end position="232"/>
    </location>
</feature>
<comment type="subcellular location">
    <subcellularLocation>
        <location evidence="1">Cell membrane</location>
        <topology evidence="1">Multi-pass membrane protein</topology>
    </subcellularLocation>
</comment>
<dbReference type="HOGENOM" id="CLU_039483_10_1_6"/>
<dbReference type="AlphaFoldDB" id="A0A0X1KX57"/>
<feature type="transmembrane region" description="Helical" evidence="6">
    <location>
        <begin position="316"/>
        <end position="338"/>
    </location>
</feature>
<feature type="transmembrane region" description="Helical" evidence="6">
    <location>
        <begin position="378"/>
        <end position="396"/>
    </location>
</feature>
<feature type="transmembrane region" description="Helical" evidence="6">
    <location>
        <begin position="252"/>
        <end position="271"/>
    </location>
</feature>
<sequence>MGLSSAAWFGATSDPQAFSAGNGSSRMTLFELFKAELKALFTNPVVVLTVFGGVVFYSFLYPLPYAKQIPREQTVSVVNLDQSQASFQLERMVDATPQVKIVQRDHTIADAKQAFLDKKVAGILVIPEHFYKDLLLGKSPTLAYAGDASYFLVYGTIVEGLAQAGGTLAAQTKVSRLVIEGEPMAFAAQHFSPTSANLKPTFNPRMGYVDYVVPAVFVLILQQTLIMAAGLMVGTQKQGHGYWSRVAPAKLLLVRSFVLVAVYYLLSLYYFGASFDLHGVNTLAKPNDLISLLLPFLLACNFVGIALGAVTPRRELVTLVVLISSMPLIFTAGFIWPLEMIPAPLVWLAQCFPSTPAIQGFLGLNQMAASWSTIAPKWTLLWAQALVWGGLAFYLLRRVRQRTAKPPQ</sequence>
<dbReference type="PANTHER" id="PTHR30294">
    <property type="entry name" value="MEMBRANE COMPONENT OF ABC TRANSPORTER YHHJ-RELATED"/>
    <property type="match status" value="1"/>
</dbReference>
<keyword evidence="3 6" id="KW-0812">Transmembrane</keyword>
<name>A0A0X1KX57_VIBCO</name>
<feature type="transmembrane region" description="Helical" evidence="6">
    <location>
        <begin position="43"/>
        <end position="63"/>
    </location>
</feature>
<dbReference type="InterPro" id="IPR051449">
    <property type="entry name" value="ABC-2_transporter_component"/>
</dbReference>
<evidence type="ECO:0000256" key="1">
    <source>
        <dbReference type="ARBA" id="ARBA00004651"/>
    </source>
</evidence>
<dbReference type="GO" id="GO:0140359">
    <property type="term" value="F:ABC-type transporter activity"/>
    <property type="evidence" value="ECO:0007669"/>
    <property type="project" value="InterPro"/>
</dbReference>
<evidence type="ECO:0000259" key="7">
    <source>
        <dbReference type="Pfam" id="PF12698"/>
    </source>
</evidence>
<dbReference type="Pfam" id="PF12698">
    <property type="entry name" value="ABC2_membrane_3"/>
    <property type="match status" value="1"/>
</dbReference>
<reference evidence="8" key="1">
    <citation type="submission" date="2005-09" db="EMBL/GenBank/DDBJ databases">
        <title>Annotation of Vibrio cholerae MO10.</title>
        <authorList>
            <person name="Colwell R."/>
            <person name="Grim C.J."/>
            <person name="Young S."/>
            <person name="Jaffe D."/>
            <person name="Gnerre S."/>
            <person name="Berlin A."/>
            <person name="Heiman D."/>
            <person name="Hepburn T."/>
            <person name="Shea T."/>
            <person name="Sykes S."/>
            <person name="Yandava C."/>
            <person name="Alvarado L."/>
            <person name="Kodira C."/>
            <person name="Borodovsky M."/>
            <person name="Heidelberg J."/>
            <person name="Lander E."/>
            <person name="Galagan J."/>
            <person name="Nusbaum C."/>
            <person name="Birren B."/>
        </authorList>
    </citation>
    <scope>NUCLEOTIDE SEQUENCE [LARGE SCALE GENOMIC DNA]</scope>
    <source>
        <strain evidence="8">MO10</strain>
    </source>
</reference>
<feature type="transmembrane region" description="Helical" evidence="6">
    <location>
        <begin position="292"/>
        <end position="310"/>
    </location>
</feature>
<organism evidence="8">
    <name type="scientific">Vibrio cholerae (strain MO10)</name>
    <dbReference type="NCBI Taxonomy" id="345072"/>
    <lineage>
        <taxon>Bacteria</taxon>
        <taxon>Pseudomonadati</taxon>
        <taxon>Pseudomonadota</taxon>
        <taxon>Gammaproteobacteria</taxon>
        <taxon>Vibrionales</taxon>
        <taxon>Vibrionaceae</taxon>
        <taxon>Vibrio</taxon>
    </lineage>
</organism>
<dbReference type="Proteomes" id="UP000004687">
    <property type="component" value="Unassembled WGS sequence"/>
</dbReference>
<dbReference type="GO" id="GO:0005886">
    <property type="term" value="C:plasma membrane"/>
    <property type="evidence" value="ECO:0007669"/>
    <property type="project" value="UniProtKB-SubCell"/>
</dbReference>
<evidence type="ECO:0000256" key="2">
    <source>
        <dbReference type="ARBA" id="ARBA00022475"/>
    </source>
</evidence>
<dbReference type="PANTHER" id="PTHR30294:SF46">
    <property type="entry name" value="ABC TRANSPORTER PERMEASE"/>
    <property type="match status" value="1"/>
</dbReference>
<dbReference type="EMBL" id="DS990136">
    <property type="protein sequence ID" value="EET22847.1"/>
    <property type="molecule type" value="Genomic_DNA"/>
</dbReference>
<accession>A0A0X1KX57</accession>
<keyword evidence="4 6" id="KW-1133">Transmembrane helix</keyword>
<evidence type="ECO:0000256" key="6">
    <source>
        <dbReference type="SAM" id="Phobius"/>
    </source>
</evidence>
<protein>
    <recommendedName>
        <fullName evidence="7">ABC-2 type transporter transmembrane domain-containing protein</fullName>
    </recommendedName>
</protein>
<evidence type="ECO:0000313" key="8">
    <source>
        <dbReference type="EMBL" id="EET22847.1"/>
    </source>
</evidence>
<keyword evidence="2" id="KW-1003">Cell membrane</keyword>
<dbReference type="InterPro" id="IPR013525">
    <property type="entry name" value="ABC2_TM"/>
</dbReference>
<evidence type="ECO:0000256" key="5">
    <source>
        <dbReference type="ARBA" id="ARBA00023136"/>
    </source>
</evidence>
<evidence type="ECO:0000256" key="4">
    <source>
        <dbReference type="ARBA" id="ARBA00022989"/>
    </source>
</evidence>
<feature type="domain" description="ABC-2 type transporter transmembrane" evidence="7">
    <location>
        <begin position="47"/>
        <end position="394"/>
    </location>
</feature>
<gene>
    <name evidence="8" type="ORF">VchoM_00874</name>
</gene>